<proteinExistence type="predicted"/>
<dbReference type="AlphaFoldDB" id="V4S6Q5"/>
<dbReference type="PATRIC" id="fig|1263865.4.peg.817"/>
<evidence type="ECO:0000313" key="2">
    <source>
        <dbReference type="Proteomes" id="UP000017822"/>
    </source>
</evidence>
<name>V4S6Q5_STUCH</name>
<dbReference type="Proteomes" id="UP000017822">
    <property type="component" value="Unassembled WGS sequence"/>
</dbReference>
<accession>V4S6Q5</accession>
<organism evidence="1 2">
    <name type="scientific">Stutzerimonas chloritidismutans AW-1</name>
    <dbReference type="NCBI Taxonomy" id="1263865"/>
    <lineage>
        <taxon>Bacteria</taxon>
        <taxon>Pseudomonadati</taxon>
        <taxon>Pseudomonadota</taxon>
        <taxon>Gammaproteobacteria</taxon>
        <taxon>Pseudomonadales</taxon>
        <taxon>Pseudomonadaceae</taxon>
        <taxon>Stutzerimonas</taxon>
    </lineage>
</organism>
<dbReference type="EMBL" id="AOFQ01000011">
    <property type="protein sequence ID" value="ESR00702.1"/>
    <property type="molecule type" value="Genomic_DNA"/>
</dbReference>
<sequence length="80" mass="8887">MKPEPAEKASDTPEMIELHAPGGVVIYVPAGDWEEGTMPDPQPCANYGALEILSEYEELMLCDPCHMWFSICDDHASNDF</sequence>
<gene>
    <name evidence="1" type="ORF">F753_04175</name>
</gene>
<reference evidence="1 2" key="1">
    <citation type="submission" date="2013-07" db="EMBL/GenBank/DDBJ databases">
        <authorList>
            <person name="Schaap P.J."/>
            <person name="Mehboob F."/>
            <person name="Oosterkamp M.J."/>
            <person name="de Vos W.M."/>
            <person name="Stams A.J.M."/>
            <person name="Koehorst J.J."/>
        </authorList>
    </citation>
    <scope>NUCLEOTIDE SEQUENCE [LARGE SCALE GENOMIC DNA]</scope>
    <source>
        <strain evidence="1 2">AW-1</strain>
    </source>
</reference>
<comment type="caution">
    <text evidence="1">The sequence shown here is derived from an EMBL/GenBank/DDBJ whole genome shotgun (WGS) entry which is preliminary data.</text>
</comment>
<protein>
    <submittedName>
        <fullName evidence="1">Uncharacterized protein</fullName>
    </submittedName>
</protein>
<dbReference type="RefSeq" id="WP_023444265.1">
    <property type="nucleotide sequence ID" value="NZ_AOFQ01000011.1"/>
</dbReference>
<evidence type="ECO:0000313" key="1">
    <source>
        <dbReference type="EMBL" id="ESR00702.1"/>
    </source>
</evidence>